<evidence type="ECO:0000256" key="6">
    <source>
        <dbReference type="RuleBase" id="RU363108"/>
    </source>
</evidence>
<protein>
    <recommendedName>
        <fullName evidence="6">Gustatory receptor</fullName>
    </recommendedName>
</protein>
<dbReference type="InterPro" id="IPR013604">
    <property type="entry name" value="7TM_chemorcpt"/>
</dbReference>
<feature type="transmembrane region" description="Helical" evidence="6">
    <location>
        <begin position="153"/>
        <end position="173"/>
    </location>
</feature>
<evidence type="ECO:0000313" key="8">
    <source>
        <dbReference type="Proteomes" id="UP001307889"/>
    </source>
</evidence>
<evidence type="ECO:0000256" key="5">
    <source>
        <dbReference type="ARBA" id="ARBA00023136"/>
    </source>
</evidence>
<reference evidence="7 8" key="1">
    <citation type="submission" date="2023-09" db="EMBL/GenBank/DDBJ databases">
        <title>Nesidiocoris tenuis whole genome shotgun sequence.</title>
        <authorList>
            <person name="Shibata T."/>
            <person name="Shimoda M."/>
            <person name="Kobayashi T."/>
            <person name="Uehara T."/>
        </authorList>
    </citation>
    <scope>NUCLEOTIDE SEQUENCE [LARGE SCALE GENOMIC DNA]</scope>
    <source>
        <strain evidence="7 8">Japan</strain>
    </source>
</reference>
<dbReference type="Pfam" id="PF08395">
    <property type="entry name" value="7tm_7"/>
    <property type="match status" value="1"/>
</dbReference>
<evidence type="ECO:0000256" key="3">
    <source>
        <dbReference type="ARBA" id="ARBA00022692"/>
    </source>
</evidence>
<keyword evidence="6" id="KW-0807">Transducer</keyword>
<keyword evidence="8" id="KW-1185">Reference proteome</keyword>
<keyword evidence="6" id="KW-0675">Receptor</keyword>
<gene>
    <name evidence="7" type="ORF">NTJ_14479</name>
</gene>
<feature type="transmembrane region" description="Helical" evidence="6">
    <location>
        <begin position="319"/>
        <end position="339"/>
    </location>
</feature>
<dbReference type="EMBL" id="AP028921">
    <property type="protein sequence ID" value="BET01663.1"/>
    <property type="molecule type" value="Genomic_DNA"/>
</dbReference>
<evidence type="ECO:0000256" key="4">
    <source>
        <dbReference type="ARBA" id="ARBA00022989"/>
    </source>
</evidence>
<accession>A0ABN7BFP9</accession>
<evidence type="ECO:0000256" key="1">
    <source>
        <dbReference type="ARBA" id="ARBA00004651"/>
    </source>
</evidence>
<keyword evidence="4 6" id="KW-1133">Transmembrane helix</keyword>
<comment type="function">
    <text evidence="6">Gustatory receptor which mediates acceptance or avoidance behavior, depending on its substrates.</text>
</comment>
<dbReference type="Proteomes" id="UP001307889">
    <property type="component" value="Chromosome 13"/>
</dbReference>
<organism evidence="7 8">
    <name type="scientific">Nesidiocoris tenuis</name>
    <dbReference type="NCBI Taxonomy" id="355587"/>
    <lineage>
        <taxon>Eukaryota</taxon>
        <taxon>Metazoa</taxon>
        <taxon>Ecdysozoa</taxon>
        <taxon>Arthropoda</taxon>
        <taxon>Hexapoda</taxon>
        <taxon>Insecta</taxon>
        <taxon>Pterygota</taxon>
        <taxon>Neoptera</taxon>
        <taxon>Paraneoptera</taxon>
        <taxon>Hemiptera</taxon>
        <taxon>Heteroptera</taxon>
        <taxon>Panheteroptera</taxon>
        <taxon>Cimicomorpha</taxon>
        <taxon>Miridae</taxon>
        <taxon>Dicyphina</taxon>
        <taxon>Nesidiocoris</taxon>
    </lineage>
</organism>
<keyword evidence="3 6" id="KW-0812">Transmembrane</keyword>
<comment type="subcellular location">
    <subcellularLocation>
        <location evidence="1 6">Cell membrane</location>
        <topology evidence="1 6">Multi-pass membrane protein</topology>
    </subcellularLocation>
</comment>
<sequence length="348" mass="38946">MPNQSLIRHLKIFRYFGYLPLKLENRAGEISKPFLSLTIAIFAVMAFSTTYSNLSIATGNIAASALNQLKSLLSNVAPLLFFVHVIRRRGDFGKVTAKLMDLQRALDSTEYPMFWSVKIFSGIMLLMLAIMTIYRVIMVAAELSTPSRLVSELLLPVCLFPLLSVIAQFTYLANCLGVCFKKLRGSDFGKITMTQYLHTYNEIVNLAEEINGIYDLALSTMLLLAFGNVIYTASFSFTAKQLSQIERIRYCSFLVVPVAVIVHILCSCQSVASSAAVCNKALLDFRIHECKRSIEDNLLLLHYSGNRPLSFKASNAVTINYNLGVSMIATFLTYTIVLYQTELENNKN</sequence>
<feature type="transmembrane region" description="Helical" evidence="6">
    <location>
        <begin position="216"/>
        <end position="238"/>
    </location>
</feature>
<keyword evidence="2 6" id="KW-1003">Cell membrane</keyword>
<name>A0ABN7BFP9_9HEMI</name>
<evidence type="ECO:0000313" key="7">
    <source>
        <dbReference type="EMBL" id="BET01663.1"/>
    </source>
</evidence>
<feature type="transmembrane region" description="Helical" evidence="6">
    <location>
        <begin position="34"/>
        <end position="57"/>
    </location>
</feature>
<comment type="similarity">
    <text evidence="6">Belongs to the insect chemoreceptor superfamily. Gustatory receptor (GR) family.</text>
</comment>
<evidence type="ECO:0000256" key="2">
    <source>
        <dbReference type="ARBA" id="ARBA00022475"/>
    </source>
</evidence>
<feature type="transmembrane region" description="Helical" evidence="6">
    <location>
        <begin position="250"/>
        <end position="272"/>
    </location>
</feature>
<keyword evidence="5 6" id="KW-0472">Membrane</keyword>
<proteinExistence type="inferred from homology"/>
<feature type="transmembrane region" description="Helical" evidence="6">
    <location>
        <begin position="69"/>
        <end position="86"/>
    </location>
</feature>
<feature type="transmembrane region" description="Helical" evidence="6">
    <location>
        <begin position="119"/>
        <end position="141"/>
    </location>
</feature>